<keyword evidence="5" id="KW-1185">Reference proteome</keyword>
<gene>
    <name evidence="4" type="ORF">ACFPRA_08220</name>
</gene>
<dbReference type="EMBL" id="JBHSNO010000005">
    <property type="protein sequence ID" value="MFC5588869.1"/>
    <property type="molecule type" value="Genomic_DNA"/>
</dbReference>
<dbReference type="Proteomes" id="UP001596109">
    <property type="component" value="Unassembled WGS sequence"/>
</dbReference>
<dbReference type="InterPro" id="IPR046720">
    <property type="entry name" value="DUF6612"/>
</dbReference>
<evidence type="ECO:0000256" key="1">
    <source>
        <dbReference type="SAM" id="MobiDB-lite"/>
    </source>
</evidence>
<comment type="caution">
    <text evidence="4">The sequence shown here is derived from an EMBL/GenBank/DDBJ whole genome shotgun (WGS) entry which is preliminary data.</text>
</comment>
<dbReference type="InterPro" id="IPR012854">
    <property type="entry name" value="Cu_amine_oxidase-like_N"/>
</dbReference>
<protein>
    <submittedName>
        <fullName evidence="4">DUF6612 family protein</fullName>
    </submittedName>
</protein>
<dbReference type="Pfam" id="PF20316">
    <property type="entry name" value="DUF6612"/>
    <property type="match status" value="2"/>
</dbReference>
<dbReference type="SUPFAM" id="SSF55383">
    <property type="entry name" value="Copper amine oxidase, domain N"/>
    <property type="match status" value="1"/>
</dbReference>
<organism evidence="4 5">
    <name type="scientific">Sporosarcina soli</name>
    <dbReference type="NCBI Taxonomy" id="334736"/>
    <lineage>
        <taxon>Bacteria</taxon>
        <taxon>Bacillati</taxon>
        <taxon>Bacillota</taxon>
        <taxon>Bacilli</taxon>
        <taxon>Bacillales</taxon>
        <taxon>Caryophanaceae</taxon>
        <taxon>Sporosarcina</taxon>
    </lineage>
</organism>
<keyword evidence="2" id="KW-0732">Signal</keyword>
<feature type="region of interest" description="Disordered" evidence="1">
    <location>
        <begin position="353"/>
        <end position="384"/>
    </location>
</feature>
<dbReference type="RefSeq" id="WP_381432525.1">
    <property type="nucleotide sequence ID" value="NZ_JBHSNO010000005.1"/>
</dbReference>
<dbReference type="Pfam" id="PF07833">
    <property type="entry name" value="Cu_amine_oxidN1"/>
    <property type="match status" value="1"/>
</dbReference>
<evidence type="ECO:0000259" key="3">
    <source>
        <dbReference type="Pfam" id="PF07833"/>
    </source>
</evidence>
<dbReference type="InterPro" id="IPR036582">
    <property type="entry name" value="Mao_N_sf"/>
</dbReference>
<evidence type="ECO:0000313" key="4">
    <source>
        <dbReference type="EMBL" id="MFC5588869.1"/>
    </source>
</evidence>
<feature type="domain" description="Copper amine oxidase-like N-terminal" evidence="3">
    <location>
        <begin position="35"/>
        <end position="138"/>
    </location>
</feature>
<evidence type="ECO:0000313" key="5">
    <source>
        <dbReference type="Proteomes" id="UP001596109"/>
    </source>
</evidence>
<feature type="signal peptide" evidence="2">
    <location>
        <begin position="1"/>
        <end position="26"/>
    </location>
</feature>
<sequence length="496" mass="55873">MKKLATWALAFILLLSFAFPQGTASAQSYSLNWTIDDVEVKGNDQPFLSNDKVLLPIEKLFKEVGFKVSKDESGKVNVTNNHLTIDFDAAAGEIKVNGEKVNTEFPLTDQKDGNYISTEFLAQLEGFSAKVAADHQSVAIETNRVLDVPAFLEKAMDANLNSQSTNLTLDLEMSSSLLDEETMKMLMAIQSDDILDPFSSHSISTMSMTDSEGFAFEEVSETYITEDGFFQKMGDTWIKYDDEMAEFMQQITSAQEMLLPQLEELQQKFTTGINIYEYDDVYVMTQSLTTDELKEMLKEASSLFADLLPVMETEEVTVEVEATEAEEIEEVATENEVTEEAKEETVVEAVVDETTTEENTNEATEEEAVVDETTTEENTNETTEEEAVIDEVIFEEGDFDAIFESLGLKLEEFYFVSNYDKETLFPLDLSGNAHITMAMGEDSFSMKMIISGTFSNFNAVEEIKVPEEVIQNAITMEEYFEQLEAEFEAEFEYEVE</sequence>
<reference evidence="5" key="1">
    <citation type="journal article" date="2019" name="Int. J. Syst. Evol. Microbiol.">
        <title>The Global Catalogue of Microorganisms (GCM) 10K type strain sequencing project: providing services to taxonomists for standard genome sequencing and annotation.</title>
        <authorList>
            <consortium name="The Broad Institute Genomics Platform"/>
            <consortium name="The Broad Institute Genome Sequencing Center for Infectious Disease"/>
            <person name="Wu L."/>
            <person name="Ma J."/>
        </authorList>
    </citation>
    <scope>NUCLEOTIDE SEQUENCE [LARGE SCALE GENOMIC DNA]</scope>
    <source>
        <strain evidence="5">CGMCC 4.1434</strain>
    </source>
</reference>
<feature type="chain" id="PRO_5046871805" evidence="2">
    <location>
        <begin position="27"/>
        <end position="496"/>
    </location>
</feature>
<proteinExistence type="predicted"/>
<name>A0ABW0TKE2_9BACL</name>
<evidence type="ECO:0000256" key="2">
    <source>
        <dbReference type="SAM" id="SignalP"/>
    </source>
</evidence>
<accession>A0ABW0TKE2</accession>